<evidence type="ECO:0000256" key="1">
    <source>
        <dbReference type="SAM" id="MobiDB-lite"/>
    </source>
</evidence>
<evidence type="ECO:0000313" key="3">
    <source>
        <dbReference type="EMBL" id="CAD0009123.1"/>
    </source>
</evidence>
<dbReference type="RefSeq" id="WP_219634160.1">
    <property type="nucleotide sequence ID" value="NZ_CAIJDP010000089.1"/>
</dbReference>
<dbReference type="AlphaFoldDB" id="A0A6V6ZBE3"/>
<organism evidence="3 4">
    <name type="scientific">Flavobacterium salmonis</name>
    <dbReference type="NCBI Taxonomy" id="2654844"/>
    <lineage>
        <taxon>Bacteria</taxon>
        <taxon>Pseudomonadati</taxon>
        <taxon>Bacteroidota</taxon>
        <taxon>Flavobacteriia</taxon>
        <taxon>Flavobacteriales</taxon>
        <taxon>Flavobacteriaceae</taxon>
        <taxon>Flavobacterium</taxon>
    </lineage>
</organism>
<dbReference type="Proteomes" id="UP000530060">
    <property type="component" value="Unassembled WGS sequence"/>
</dbReference>
<protein>
    <recommendedName>
        <fullName evidence="2">eCIS core domain-containing protein</fullName>
    </recommendedName>
</protein>
<feature type="domain" description="eCIS core" evidence="2">
    <location>
        <begin position="64"/>
        <end position="129"/>
    </location>
</feature>
<feature type="compositionally biased region" description="Basic and acidic residues" evidence="1">
    <location>
        <begin position="1"/>
        <end position="12"/>
    </location>
</feature>
<feature type="region of interest" description="Disordered" evidence="1">
    <location>
        <begin position="1"/>
        <end position="65"/>
    </location>
</feature>
<evidence type="ECO:0000313" key="4">
    <source>
        <dbReference type="Proteomes" id="UP000530060"/>
    </source>
</evidence>
<comment type="caution">
    <text evidence="3">The sequence shown here is derived from an EMBL/GenBank/DDBJ whole genome shotgun (WGS) entry which is preliminary data.</text>
</comment>
<dbReference type="Pfam" id="PF13699">
    <property type="entry name" value="eCIS_core"/>
    <property type="match status" value="1"/>
</dbReference>
<reference evidence="3 4" key="1">
    <citation type="submission" date="2020-06" db="EMBL/GenBank/DDBJ databases">
        <authorList>
            <person name="Criscuolo A."/>
        </authorList>
    </citation>
    <scope>NUCLEOTIDE SEQUENCE [LARGE SCALE GENOMIC DNA]</scope>
    <source>
        <strain evidence="4">CIP 111411</strain>
    </source>
</reference>
<dbReference type="InterPro" id="IPR025295">
    <property type="entry name" value="eCIS_core_dom"/>
</dbReference>
<gene>
    <name evidence="3" type="ORF">FLAT13_04759</name>
</gene>
<evidence type="ECO:0000259" key="2">
    <source>
        <dbReference type="Pfam" id="PF13699"/>
    </source>
</evidence>
<feature type="compositionally biased region" description="Polar residues" evidence="1">
    <location>
        <begin position="13"/>
        <end position="53"/>
    </location>
</feature>
<dbReference type="EMBL" id="CAIJDP010000089">
    <property type="protein sequence ID" value="CAD0009123.1"/>
    <property type="molecule type" value="Genomic_DNA"/>
</dbReference>
<name>A0A6V6ZBE3_9FLAO</name>
<accession>A0A6V6ZBE3</accession>
<sequence>MQHQKKISDNKTEVSAANINRESSSVQLKDNRKSSAIQQKLSEKTTNQESGFTPIQRKKNNTGLPDNLKSGIENLSGHSMGDVKVHYNSDKPAQLNAHAYAQGTNIHVASGQEKHLPHEAWHVVQQKQGRVKPTLQMKEKVSVNNDKGLEKEADVMGAKALQMKSSFHNNSVILSGAKNTTPNHLPIQRYSIKKAPENNRIYSQSNNGNMLTGMGSPNHDFYVEHTQAFPVMNTMIENSPLEIFGRAKEKLFGKNMLKAGLRYKTNRLVDEGRKEQIKRKDIKEDFFESKKTENVQLQYEHNVLPHIKAYRQLILNSAKHKIENIGLSKPVVSAIIGSLYELITSLNLFKKVFNSEIANKGDFYEDSKNLAHVGLELIRTVDHPLYETNLTKAKLITAKQTLLETWFDEEDRDNPNLINQIVYSIRDNLSTLISVFPNQPVDMMPFHQYNFNLEIIQNLFSPDNLVLFRACDVQASTLLGNKLTSQNAHQLKNYNAGQEGAFHYATKILQSGTDWVTLEHFAASVREREISGIGGSKFKNLDHTWQFIMQGQSQSTTPGISNEDKYFEIYTKIRYYLKGITQHETGTFDTARRDRVTDPTRKEHEWYVQLGDSSQLANIMGWRAFYKKIASEGEENELINFLERMDLPRSDGMDPLVHSKQSWDHLKK</sequence>
<proteinExistence type="predicted"/>
<keyword evidence="4" id="KW-1185">Reference proteome</keyword>